<dbReference type="AlphaFoldDB" id="A0AAE3QFI5"/>
<dbReference type="SUPFAM" id="SSF53474">
    <property type="entry name" value="alpha/beta-Hydrolases"/>
    <property type="match status" value="2"/>
</dbReference>
<dbReference type="Proteomes" id="UP001161580">
    <property type="component" value="Unassembled WGS sequence"/>
</dbReference>
<keyword evidence="4" id="KW-1185">Reference proteome</keyword>
<evidence type="ECO:0000313" key="3">
    <source>
        <dbReference type="EMBL" id="MDI7922401.1"/>
    </source>
</evidence>
<dbReference type="InterPro" id="IPR010333">
    <property type="entry name" value="VirJ"/>
</dbReference>
<protein>
    <submittedName>
        <fullName evidence="3">Virulence factor family protein</fullName>
    </submittedName>
</protein>
<feature type="chain" id="PRO_5042067290" evidence="1">
    <location>
        <begin position="22"/>
        <end position="451"/>
    </location>
</feature>
<accession>A0AAE3QFI5</accession>
<feature type="signal peptide" evidence="1">
    <location>
        <begin position="1"/>
        <end position="21"/>
    </location>
</feature>
<keyword evidence="1" id="KW-0732">Signal</keyword>
<comment type="caution">
    <text evidence="3">The sequence shown here is derived from an EMBL/GenBank/DDBJ whole genome shotgun (WGS) entry which is preliminary data.</text>
</comment>
<dbReference type="InterPro" id="IPR029058">
    <property type="entry name" value="AB_hydrolase_fold"/>
</dbReference>
<gene>
    <name evidence="3" type="ORF">MRS75_09920</name>
</gene>
<dbReference type="Pfam" id="PF06057">
    <property type="entry name" value="VirJ"/>
    <property type="match status" value="1"/>
</dbReference>
<proteinExistence type="predicted"/>
<feature type="domain" description="Bacterial virulence" evidence="2">
    <location>
        <begin position="259"/>
        <end position="447"/>
    </location>
</feature>
<dbReference type="Gene3D" id="3.40.50.1820">
    <property type="entry name" value="alpha/beta hydrolase"/>
    <property type="match status" value="2"/>
</dbReference>
<dbReference type="PIRSF" id="PIRSF029063">
    <property type="entry name" value="IV_sec_VirJ"/>
    <property type="match status" value="1"/>
</dbReference>
<dbReference type="EMBL" id="JALDYZ010000004">
    <property type="protein sequence ID" value="MDI7922401.1"/>
    <property type="molecule type" value="Genomic_DNA"/>
</dbReference>
<evidence type="ECO:0000313" key="4">
    <source>
        <dbReference type="Proteomes" id="UP001161580"/>
    </source>
</evidence>
<evidence type="ECO:0000259" key="2">
    <source>
        <dbReference type="Pfam" id="PF06057"/>
    </source>
</evidence>
<sequence length="451" mass="47597">MMSRIAAIAAALTMACSPAAAQAPPKFDAGLIPSPKIMLPSSPANAVVVLISDEGGWSGQDQTSANTLVEGGAAVIGIDLPDYVAALADDKNDCIYLVGDIESLSQQLQRASKSTVYRHPVVAGIGSGGALALAIASQTPAATIGATVAIDPKADVKLPKMLCTPAVKENTPNGVIYGLPEGTLPDTVIIGFTPNADARGHAHAEQLKHQHEDIEIRDSDDDARTMLDDALSEVVTPVDPDNPLDLPIAVLDASPTRNTMAVIYSGDGGWRDLDKVIGGMLQDKGIPVIGVDSLRYFWSGRTPQETADDLARIIDVYRERWKVRDVMLIGYSFGADTLPATYRLLPEADKSRVVLLSLLGMSHSADFRISVFGLLGAKSKGTEGDPVDDVKGINPALVQCIYGVDDDDACADLKDLGVETIAMPGGHHFDGDYDALAGHILDALDKRLASR</sequence>
<dbReference type="InterPro" id="IPR011225">
    <property type="entry name" value="IV_sec_VirJ"/>
</dbReference>
<organism evidence="3 4">
    <name type="scientific">Ferirhizobium litorale</name>
    <dbReference type="NCBI Taxonomy" id="2927786"/>
    <lineage>
        <taxon>Bacteria</taxon>
        <taxon>Pseudomonadati</taxon>
        <taxon>Pseudomonadota</taxon>
        <taxon>Alphaproteobacteria</taxon>
        <taxon>Hyphomicrobiales</taxon>
        <taxon>Rhizobiaceae</taxon>
        <taxon>Ferirhizobium</taxon>
    </lineage>
</organism>
<dbReference type="PROSITE" id="PS51257">
    <property type="entry name" value="PROKAR_LIPOPROTEIN"/>
    <property type="match status" value="1"/>
</dbReference>
<evidence type="ECO:0000256" key="1">
    <source>
        <dbReference type="SAM" id="SignalP"/>
    </source>
</evidence>
<reference evidence="3" key="1">
    <citation type="submission" date="2022-03" db="EMBL/GenBank/DDBJ databases">
        <title>Fererhizobium litorale gen. nov., sp. nov., isolated from sandy sediments of the Sea of Japan seashore.</title>
        <authorList>
            <person name="Romanenko L."/>
            <person name="Kurilenko V."/>
            <person name="Otstavnykh N."/>
            <person name="Svetashev V."/>
            <person name="Tekutyeva L."/>
            <person name="Isaeva M."/>
            <person name="Mikhailov V."/>
        </authorList>
    </citation>
    <scope>NUCLEOTIDE SEQUENCE</scope>
    <source>
        <strain evidence="3">KMM 9576</strain>
    </source>
</reference>
<name>A0AAE3QFI5_9HYPH</name>